<dbReference type="Proteomes" id="UP001190700">
    <property type="component" value="Unassembled WGS sequence"/>
</dbReference>
<dbReference type="AlphaFoldDB" id="A0AAE0EQR5"/>
<name>A0AAE0EQR5_9CHLO</name>
<feature type="compositionally biased region" description="Polar residues" evidence="1">
    <location>
        <begin position="89"/>
        <end position="102"/>
    </location>
</feature>
<evidence type="ECO:0000313" key="3">
    <source>
        <dbReference type="Proteomes" id="UP001190700"/>
    </source>
</evidence>
<accession>A0AAE0EQR5</accession>
<gene>
    <name evidence="2" type="ORF">CYMTET_54420</name>
</gene>
<feature type="region of interest" description="Disordered" evidence="1">
    <location>
        <begin position="67"/>
        <end position="134"/>
    </location>
</feature>
<dbReference type="InterPro" id="IPR021641">
    <property type="entry name" value="DUF3245"/>
</dbReference>
<protein>
    <submittedName>
        <fullName evidence="2">Uncharacterized protein</fullName>
    </submittedName>
</protein>
<evidence type="ECO:0000256" key="1">
    <source>
        <dbReference type="SAM" id="MobiDB-lite"/>
    </source>
</evidence>
<feature type="compositionally biased region" description="Basic and acidic residues" evidence="1">
    <location>
        <begin position="78"/>
        <end position="87"/>
    </location>
</feature>
<evidence type="ECO:0000313" key="2">
    <source>
        <dbReference type="EMBL" id="KAK3235375.1"/>
    </source>
</evidence>
<sequence length="159" mass="17345">MSPPVKEVAVPSGIARSKVLGWLKLSEESVSKDEDEVVDDDDTTFRPARLGLGAKFVQHKKVMASTPVEKGLQRKLGRYQERPDKRRSTNSSQQLQGSSSKNIAVAPDPKVAIEGDSDSDEEEETRGGSKAAAFGKRKIATQDVLLGAVDLRKGKKKRK</sequence>
<dbReference type="Pfam" id="PF11595">
    <property type="entry name" value="DUF3245"/>
    <property type="match status" value="1"/>
</dbReference>
<organism evidence="2 3">
    <name type="scientific">Cymbomonas tetramitiformis</name>
    <dbReference type="NCBI Taxonomy" id="36881"/>
    <lineage>
        <taxon>Eukaryota</taxon>
        <taxon>Viridiplantae</taxon>
        <taxon>Chlorophyta</taxon>
        <taxon>Pyramimonadophyceae</taxon>
        <taxon>Pyramimonadales</taxon>
        <taxon>Pyramimonadaceae</taxon>
        <taxon>Cymbomonas</taxon>
    </lineage>
</organism>
<dbReference type="EMBL" id="LGRX02035305">
    <property type="protein sequence ID" value="KAK3235375.1"/>
    <property type="molecule type" value="Genomic_DNA"/>
</dbReference>
<keyword evidence="3" id="KW-1185">Reference proteome</keyword>
<feature type="compositionally biased region" description="Acidic residues" evidence="1">
    <location>
        <begin position="115"/>
        <end position="124"/>
    </location>
</feature>
<reference evidence="2 3" key="1">
    <citation type="journal article" date="2015" name="Genome Biol. Evol.">
        <title>Comparative Genomics of a Bacterivorous Green Alga Reveals Evolutionary Causalities and Consequences of Phago-Mixotrophic Mode of Nutrition.</title>
        <authorList>
            <person name="Burns J.A."/>
            <person name="Paasch A."/>
            <person name="Narechania A."/>
            <person name="Kim E."/>
        </authorList>
    </citation>
    <scope>NUCLEOTIDE SEQUENCE [LARGE SCALE GENOMIC DNA]</scope>
    <source>
        <strain evidence="2 3">PLY_AMNH</strain>
    </source>
</reference>
<comment type="caution">
    <text evidence="2">The sequence shown here is derived from an EMBL/GenBank/DDBJ whole genome shotgun (WGS) entry which is preliminary data.</text>
</comment>
<proteinExistence type="predicted"/>